<sequence>MAGILDYLRWRGDLTFDQFKFNSLDAGLLASIIYLPVDPSAVGHNLKEVAQSLQKLASFKEQMDELTKEELNLLPYADRIGQIEILDWVNRHEKTPHPLQFTAAAFRITDDSICVAYQGTDSSMIGWQEDMHMNFMPEIYGQNVAADYLSKIAERFPKDKIYLVGHSKGGNFAQYALGAVSPEIQARVIKAYNFDGPGFYPSVFNDPGFQNVMDKMKTYLPESSVIGTMLDHPEPVLIVKSSYPMKQQHDIRLWSVGRDSFVMAEGLSNGARILRHALIHFNHTIPENKRSEMIAAVFDAFENSEISDVSQLTAHKLLGTYRLSKVIMSLDPATRSLITSMFNDIWNTYRANANLPFIDGEFQHYPKSNDSRKAPVFFQFYDRNTPNLPIPDIDKNK</sequence>
<protein>
    <recommendedName>
        <fullName evidence="3">Esterase/lipase</fullName>
    </recommendedName>
</protein>
<dbReference type="Proteomes" id="UP000009311">
    <property type="component" value="Unassembled WGS sequence"/>
</dbReference>
<evidence type="ECO:0008006" key="3">
    <source>
        <dbReference type="Google" id="ProtNLM"/>
    </source>
</evidence>
<dbReference type="RefSeq" id="WP_009559190.1">
    <property type="nucleotide sequence ID" value="NZ_AYZN01000007.1"/>
</dbReference>
<dbReference type="PATRIC" id="fig|1423790.3.peg.1702"/>
<dbReference type="eggNOG" id="COG2267">
    <property type="taxonomic scope" value="Bacteria"/>
</dbReference>
<accession>I7LD72</accession>
<dbReference type="SUPFAM" id="SSF53474">
    <property type="entry name" value="alpha/beta-Hydrolases"/>
    <property type="match status" value="1"/>
</dbReference>
<dbReference type="Gene3D" id="3.40.50.1820">
    <property type="entry name" value="alpha/beta hydrolase"/>
    <property type="match status" value="1"/>
</dbReference>
<dbReference type="EMBL" id="CAKD01000008">
    <property type="protein sequence ID" value="CCI84638.1"/>
    <property type="molecule type" value="Genomic_DNA"/>
</dbReference>
<proteinExistence type="predicted"/>
<gene>
    <name evidence="1" type="ORF">BN53_00695</name>
</gene>
<dbReference type="OrthoDB" id="9769481at2"/>
<dbReference type="STRING" id="1423790.BN53_00695"/>
<keyword evidence="2" id="KW-1185">Reference proteome</keyword>
<organism evidence="1 2">
    <name type="scientific">Lactobacillus pasteurii DSM 23907 = CRBIP 24.76</name>
    <dbReference type="NCBI Taxonomy" id="1423790"/>
    <lineage>
        <taxon>Bacteria</taxon>
        <taxon>Bacillati</taxon>
        <taxon>Bacillota</taxon>
        <taxon>Bacilli</taxon>
        <taxon>Lactobacillales</taxon>
        <taxon>Lactobacillaceae</taxon>
        <taxon>Lactobacillus</taxon>
    </lineage>
</organism>
<name>I7LD72_9LACO</name>
<dbReference type="InterPro" id="IPR029058">
    <property type="entry name" value="AB_hydrolase_fold"/>
</dbReference>
<dbReference type="InterPro" id="IPR024499">
    <property type="entry name" value="Mbeg1-like"/>
</dbReference>
<comment type="caution">
    <text evidence="1">The sequence shown here is derived from an EMBL/GenBank/DDBJ whole genome shotgun (WGS) entry which is preliminary data.</text>
</comment>
<evidence type="ECO:0000313" key="1">
    <source>
        <dbReference type="EMBL" id="CCI84638.1"/>
    </source>
</evidence>
<dbReference type="AlphaFoldDB" id="I7LD72"/>
<reference evidence="1 2" key="1">
    <citation type="submission" date="2012-06" db="EMBL/GenBank/DDBJ databases">
        <title>Draft Genome Sequence of Lactobacillus pasteurii CRBIP 24.76T.</title>
        <authorList>
            <person name="Cousin S."/>
            <person name="Bouchier C."/>
            <person name="Loux V."/>
            <person name="Ma L."/>
            <person name="Creno S."/>
            <person name="Bizet C."/>
            <person name="Clermont D."/>
        </authorList>
    </citation>
    <scope>NUCLEOTIDE SEQUENCE [LARGE SCALE GENOMIC DNA]</scope>
    <source>
        <strain evidence="2">CRBIP 24.76T</strain>
    </source>
</reference>
<dbReference type="Pfam" id="PF11187">
    <property type="entry name" value="Mbeg1-like"/>
    <property type="match status" value="1"/>
</dbReference>
<evidence type="ECO:0000313" key="2">
    <source>
        <dbReference type="Proteomes" id="UP000009311"/>
    </source>
</evidence>